<dbReference type="CDD" id="cd20266">
    <property type="entry name" value="Complex1_LYR_NDUFA6_LYRM6"/>
    <property type="match status" value="1"/>
</dbReference>
<keyword evidence="3" id="KW-0813">Transport</keyword>
<keyword evidence="8" id="KW-0472">Membrane</keyword>
<dbReference type="PANTHER" id="PTHR12964:SF0">
    <property type="entry name" value="NADH DEHYDROGENASE [UBIQUINONE] 1 ALPHA SUBCOMPLEX SUBUNIT 6"/>
    <property type="match status" value="1"/>
</dbReference>
<dbReference type="GO" id="GO:0045271">
    <property type="term" value="C:respiratory chain complex I"/>
    <property type="evidence" value="ECO:0007669"/>
    <property type="project" value="InterPro"/>
</dbReference>
<keyword evidence="7" id="KW-0496">Mitochondrion</keyword>
<evidence type="ECO:0000256" key="1">
    <source>
        <dbReference type="ARBA" id="ARBA00004443"/>
    </source>
</evidence>
<proteinExistence type="inferred from homology"/>
<gene>
    <name evidence="9" type="primary">VvCHDp000945_1</name>
    <name evidence="9" type="ORF">CK203_032769</name>
</gene>
<organism evidence="9 10">
    <name type="scientific">Vitis vinifera</name>
    <name type="common">Grape</name>
    <dbReference type="NCBI Taxonomy" id="29760"/>
    <lineage>
        <taxon>Eukaryota</taxon>
        <taxon>Viridiplantae</taxon>
        <taxon>Streptophyta</taxon>
        <taxon>Embryophyta</taxon>
        <taxon>Tracheophyta</taxon>
        <taxon>Spermatophyta</taxon>
        <taxon>Magnoliopsida</taxon>
        <taxon>eudicotyledons</taxon>
        <taxon>Gunneridae</taxon>
        <taxon>Pentapetalae</taxon>
        <taxon>rosids</taxon>
        <taxon>Vitales</taxon>
        <taxon>Vitaceae</taxon>
        <taxon>Viteae</taxon>
        <taxon>Vitis</taxon>
    </lineage>
</organism>
<evidence type="ECO:0000256" key="6">
    <source>
        <dbReference type="ARBA" id="ARBA00022982"/>
    </source>
</evidence>
<evidence type="ECO:0000256" key="5">
    <source>
        <dbReference type="ARBA" id="ARBA00022792"/>
    </source>
</evidence>
<evidence type="ECO:0000256" key="4">
    <source>
        <dbReference type="ARBA" id="ARBA00022660"/>
    </source>
</evidence>
<name>A0A438I8K7_VITVI</name>
<dbReference type="AlphaFoldDB" id="A0A438I8K7"/>
<protein>
    <submittedName>
        <fullName evidence="9">NADH dehydrogenase [ubiquinone] 1 alpha subcomplex subunit 6</fullName>
    </submittedName>
</protein>
<sequence>MASVMLKNVRVPANSANLEEARSRTFDFFKMVCRSIPKIMDIYNLDDVVTVSQLRSIIASEFRKKLHVTNTKFNSSMHLFASLYCLSGQLIEQSLRIFLEEVNAKIFTRGGIAHLRSLGNPLGVEGVFCRSKAPGQFGKQTFYACFGQFGRTTCWNEQPSIGVLYLGISWVLPPVKVIDMLLFKGMEEFRNVVEHSKQRHHIIGHMCWLGNILCRMRAPRTRACLNS</sequence>
<evidence type="ECO:0000256" key="8">
    <source>
        <dbReference type="ARBA" id="ARBA00023136"/>
    </source>
</evidence>
<evidence type="ECO:0000313" key="10">
    <source>
        <dbReference type="Proteomes" id="UP000288805"/>
    </source>
</evidence>
<comment type="subcellular location">
    <subcellularLocation>
        <location evidence="1">Mitochondrion inner membrane</location>
        <topology evidence="1">Peripheral membrane protein</topology>
        <orientation evidence="1">Matrix side</orientation>
    </subcellularLocation>
</comment>
<dbReference type="PANTHER" id="PTHR12964">
    <property type="entry name" value="NADH-UBIQUINONE OXIDOREDUCTASE B14 SUBUNIT"/>
    <property type="match status" value="1"/>
</dbReference>
<dbReference type="GO" id="GO:0005743">
    <property type="term" value="C:mitochondrial inner membrane"/>
    <property type="evidence" value="ECO:0007669"/>
    <property type="project" value="UniProtKB-SubCell"/>
</dbReference>
<dbReference type="InterPro" id="IPR016488">
    <property type="entry name" value="NADH_Ub_cplx-1_asu_su-6"/>
</dbReference>
<keyword evidence="5" id="KW-0999">Mitochondrion inner membrane</keyword>
<reference evidence="9 10" key="1">
    <citation type="journal article" date="2018" name="PLoS Genet.">
        <title>Population sequencing reveals clonal diversity and ancestral inbreeding in the grapevine cultivar Chardonnay.</title>
        <authorList>
            <person name="Roach M.J."/>
            <person name="Johnson D.L."/>
            <person name="Bohlmann J."/>
            <person name="van Vuuren H.J."/>
            <person name="Jones S.J."/>
            <person name="Pretorius I.S."/>
            <person name="Schmidt S.A."/>
            <person name="Borneman A.R."/>
        </authorList>
    </citation>
    <scope>NUCLEOTIDE SEQUENCE [LARGE SCALE GENOMIC DNA]</scope>
    <source>
        <strain evidence="10">cv. Chardonnay</strain>
        <tissue evidence="9">Leaf</tissue>
    </source>
</reference>
<keyword evidence="9" id="KW-0830">Ubiquinone</keyword>
<dbReference type="InterPro" id="IPR045299">
    <property type="entry name" value="Complex1_LYR_NDUFA6_LYRM6"/>
</dbReference>
<comment type="caution">
    <text evidence="9">The sequence shown here is derived from an EMBL/GenBank/DDBJ whole genome shotgun (WGS) entry which is preliminary data.</text>
</comment>
<evidence type="ECO:0000313" key="9">
    <source>
        <dbReference type="EMBL" id="RVW92997.1"/>
    </source>
</evidence>
<evidence type="ECO:0000256" key="2">
    <source>
        <dbReference type="ARBA" id="ARBA00009508"/>
    </source>
</evidence>
<accession>A0A438I8K7</accession>
<keyword evidence="6" id="KW-0249">Electron transport</keyword>
<comment type="similarity">
    <text evidence="2">Belongs to the complex I LYR family.</text>
</comment>
<dbReference type="EMBL" id="QGNW01000132">
    <property type="protein sequence ID" value="RVW92997.1"/>
    <property type="molecule type" value="Genomic_DNA"/>
</dbReference>
<evidence type="ECO:0000256" key="3">
    <source>
        <dbReference type="ARBA" id="ARBA00022448"/>
    </source>
</evidence>
<dbReference type="Proteomes" id="UP000288805">
    <property type="component" value="Unassembled WGS sequence"/>
</dbReference>
<evidence type="ECO:0000256" key="7">
    <source>
        <dbReference type="ARBA" id="ARBA00023128"/>
    </source>
</evidence>
<keyword evidence="4" id="KW-0679">Respiratory chain</keyword>